<proteinExistence type="predicted"/>
<dbReference type="Proteomes" id="UP000324897">
    <property type="component" value="Unassembled WGS sequence"/>
</dbReference>
<accession>A0A5J9UIH0</accession>
<reference evidence="2 3" key="1">
    <citation type="journal article" date="2019" name="Sci. Rep.">
        <title>A high-quality genome of Eragrostis curvula grass provides insights into Poaceae evolution and supports new strategies to enhance forage quality.</title>
        <authorList>
            <person name="Carballo J."/>
            <person name="Santos B.A.C.M."/>
            <person name="Zappacosta D."/>
            <person name="Garbus I."/>
            <person name="Selva J.P."/>
            <person name="Gallo C.A."/>
            <person name="Diaz A."/>
            <person name="Albertini E."/>
            <person name="Caccamo M."/>
            <person name="Echenique V."/>
        </authorList>
    </citation>
    <scope>NUCLEOTIDE SEQUENCE [LARGE SCALE GENOMIC DNA]</scope>
    <source>
        <strain evidence="3">cv. Victoria</strain>
        <tissue evidence="2">Leaf</tissue>
    </source>
</reference>
<name>A0A5J9UIH0_9POAL</name>
<feature type="non-terminal residue" evidence="2">
    <location>
        <position position="1"/>
    </location>
</feature>
<protein>
    <submittedName>
        <fullName evidence="2">Uncharacterized protein</fullName>
    </submittedName>
</protein>
<keyword evidence="3" id="KW-1185">Reference proteome</keyword>
<dbReference type="Gramene" id="TVU23111">
    <property type="protein sequence ID" value="TVU23111"/>
    <property type="gene ID" value="EJB05_32850"/>
</dbReference>
<gene>
    <name evidence="2" type="ORF">EJB05_32850</name>
</gene>
<evidence type="ECO:0000256" key="1">
    <source>
        <dbReference type="SAM" id="MobiDB-lite"/>
    </source>
</evidence>
<sequence length="76" mass="8887">MHIWANASKSDRMLKISPEPHQNSLKRHLSQNKWVSVSLSLEKWPGRCPMDDKLLPLPFHMKIKEIRMDLDIPKTG</sequence>
<evidence type="ECO:0000313" key="3">
    <source>
        <dbReference type="Proteomes" id="UP000324897"/>
    </source>
</evidence>
<comment type="caution">
    <text evidence="2">The sequence shown here is derived from an EMBL/GenBank/DDBJ whole genome shotgun (WGS) entry which is preliminary data.</text>
</comment>
<dbReference type="EMBL" id="RWGY01000026">
    <property type="protein sequence ID" value="TVU23111.1"/>
    <property type="molecule type" value="Genomic_DNA"/>
</dbReference>
<organism evidence="2 3">
    <name type="scientific">Eragrostis curvula</name>
    <name type="common">weeping love grass</name>
    <dbReference type="NCBI Taxonomy" id="38414"/>
    <lineage>
        <taxon>Eukaryota</taxon>
        <taxon>Viridiplantae</taxon>
        <taxon>Streptophyta</taxon>
        <taxon>Embryophyta</taxon>
        <taxon>Tracheophyta</taxon>
        <taxon>Spermatophyta</taxon>
        <taxon>Magnoliopsida</taxon>
        <taxon>Liliopsida</taxon>
        <taxon>Poales</taxon>
        <taxon>Poaceae</taxon>
        <taxon>PACMAD clade</taxon>
        <taxon>Chloridoideae</taxon>
        <taxon>Eragrostideae</taxon>
        <taxon>Eragrostidinae</taxon>
        <taxon>Eragrostis</taxon>
    </lineage>
</organism>
<dbReference type="AlphaFoldDB" id="A0A5J9UIH0"/>
<feature type="region of interest" description="Disordered" evidence="1">
    <location>
        <begin position="1"/>
        <end position="22"/>
    </location>
</feature>
<evidence type="ECO:0000313" key="2">
    <source>
        <dbReference type="EMBL" id="TVU23111.1"/>
    </source>
</evidence>